<evidence type="ECO:0000313" key="1">
    <source>
        <dbReference type="EMBL" id="KAK2947893.1"/>
    </source>
</evidence>
<dbReference type="EMBL" id="JARBJD010000188">
    <property type="protein sequence ID" value="KAK2947893.1"/>
    <property type="molecule type" value="Genomic_DNA"/>
</dbReference>
<protein>
    <submittedName>
        <fullName evidence="1">Uncharacterized protein</fullName>
    </submittedName>
</protein>
<sequence length="195" mass="21588">MLFSSNVVPVLIVLLKCGFAEIASTVAFIMLDVAHSSEKVVKHGGLGATVAPSNRTRLLECGVMETVVPLIVGLREFFEDEYELFGDYFSFIRFPHFVITIVHLYQQALLPTLCHLTLPLHPLPPILTTRIPAQIRLRQLAHRNMNTTRSQPLSTPELALCISSPIVHLILPSPILLLVVSIDMLIESVVSDGDE</sequence>
<organism evidence="1 2">
    <name type="scientific">Blattamonas nauphoetae</name>
    <dbReference type="NCBI Taxonomy" id="2049346"/>
    <lineage>
        <taxon>Eukaryota</taxon>
        <taxon>Metamonada</taxon>
        <taxon>Preaxostyla</taxon>
        <taxon>Oxymonadida</taxon>
        <taxon>Blattamonas</taxon>
    </lineage>
</organism>
<reference evidence="1 2" key="1">
    <citation type="journal article" date="2022" name="bioRxiv">
        <title>Genomics of Preaxostyla Flagellates Illuminates Evolutionary Transitions and the Path Towards Mitochondrial Loss.</title>
        <authorList>
            <person name="Novak L.V.F."/>
            <person name="Treitli S.C."/>
            <person name="Pyrih J."/>
            <person name="Halakuc P."/>
            <person name="Pipaliya S.V."/>
            <person name="Vacek V."/>
            <person name="Brzon O."/>
            <person name="Soukal P."/>
            <person name="Eme L."/>
            <person name="Dacks J.B."/>
            <person name="Karnkowska A."/>
            <person name="Elias M."/>
            <person name="Hampl V."/>
        </authorList>
    </citation>
    <scope>NUCLEOTIDE SEQUENCE [LARGE SCALE GENOMIC DNA]</scope>
    <source>
        <strain evidence="1">NAU3</strain>
        <tissue evidence="1">Gut</tissue>
    </source>
</reference>
<evidence type="ECO:0000313" key="2">
    <source>
        <dbReference type="Proteomes" id="UP001281761"/>
    </source>
</evidence>
<accession>A0ABQ9X7U8</accession>
<keyword evidence="2" id="KW-1185">Reference proteome</keyword>
<comment type="caution">
    <text evidence="1">The sequence shown here is derived from an EMBL/GenBank/DDBJ whole genome shotgun (WGS) entry which is preliminary data.</text>
</comment>
<gene>
    <name evidence="1" type="ORF">BLNAU_17120</name>
</gene>
<proteinExistence type="predicted"/>
<name>A0ABQ9X7U8_9EUKA</name>
<dbReference type="Proteomes" id="UP001281761">
    <property type="component" value="Unassembled WGS sequence"/>
</dbReference>